<dbReference type="SMART" id="SM00209">
    <property type="entry name" value="TSP1"/>
    <property type="match status" value="1"/>
</dbReference>
<proteinExistence type="predicted"/>
<reference evidence="1" key="2">
    <citation type="submission" date="2021-09" db="EMBL/GenBank/DDBJ databases">
        <authorList>
            <person name="Gilroy R."/>
        </authorList>
    </citation>
    <scope>NUCLEOTIDE SEQUENCE</scope>
    <source>
        <strain evidence="1">ChiGjej2B2-19336</strain>
    </source>
</reference>
<reference evidence="1" key="1">
    <citation type="journal article" date="2021" name="PeerJ">
        <title>Extensive microbial diversity within the chicken gut microbiome revealed by metagenomics and culture.</title>
        <authorList>
            <person name="Gilroy R."/>
            <person name="Ravi A."/>
            <person name="Getino M."/>
            <person name="Pursley I."/>
            <person name="Horton D.L."/>
            <person name="Alikhan N.F."/>
            <person name="Baker D."/>
            <person name="Gharbi K."/>
            <person name="Hall N."/>
            <person name="Watson M."/>
            <person name="Adriaenssens E.M."/>
            <person name="Foster-Nyarko E."/>
            <person name="Jarju S."/>
            <person name="Secka A."/>
            <person name="Antonio M."/>
            <person name="Oren A."/>
            <person name="Chaudhuri R.R."/>
            <person name="La Ragione R."/>
            <person name="Hildebrand F."/>
            <person name="Pallen M.J."/>
        </authorList>
    </citation>
    <scope>NUCLEOTIDE SEQUENCE</scope>
    <source>
        <strain evidence="1">ChiGjej2B2-19336</strain>
    </source>
</reference>
<dbReference type="AlphaFoldDB" id="A0A921AXF2"/>
<sequence>MPVFVRVSGAWKKQNYTYVKVSGAWKTALNTWVRVSGVWKKAYTYGYSYSGWSACSKNCGGGTQTRTATCKRSDGLTVADSFCTAYGVSKGALSQSCNTHSCYAGGDYTSNSTFTAPHNGTYRFTVYGGGGGGAGGAGGRRIQKKNQTDIILGYTSGAGGGGGGGGYFTVKDQYLSAGQAVYFSIGGGGGGGVRGYGTVPYMGHNLQSPTAGGRGGSTVISGAASASADGGYGGGVGTLPEDKATSTADIATPQGGAGGAGSVNGGQGENGALYGTHTTGVYGGAGGGGGQGGRWGGAGGRGNGWALPGGSWNASDNLAYASTDGSAGSSGMVRVAYIG</sequence>
<dbReference type="InterPro" id="IPR036383">
    <property type="entry name" value="TSP1_rpt_sf"/>
</dbReference>
<dbReference type="SUPFAM" id="SSF82895">
    <property type="entry name" value="TSP-1 type 1 repeat"/>
    <property type="match status" value="1"/>
</dbReference>
<comment type="caution">
    <text evidence="1">The sequence shown here is derived from an EMBL/GenBank/DDBJ whole genome shotgun (WGS) entry which is preliminary data.</text>
</comment>
<accession>A0A921AXF2</accession>
<evidence type="ECO:0000313" key="1">
    <source>
        <dbReference type="EMBL" id="HJD97884.1"/>
    </source>
</evidence>
<name>A0A921AXF2_9BACT</name>
<dbReference type="InterPro" id="IPR000884">
    <property type="entry name" value="TSP1_rpt"/>
</dbReference>
<dbReference type="Pfam" id="PF19030">
    <property type="entry name" value="TSP1_ADAMTS"/>
    <property type="match status" value="1"/>
</dbReference>
<organism evidence="1 2">
    <name type="scientific">Mailhella massiliensis</name>
    <dbReference type="NCBI Taxonomy" id="1903261"/>
    <lineage>
        <taxon>Bacteria</taxon>
        <taxon>Pseudomonadati</taxon>
        <taxon>Thermodesulfobacteriota</taxon>
        <taxon>Desulfovibrionia</taxon>
        <taxon>Desulfovibrionales</taxon>
        <taxon>Desulfovibrionaceae</taxon>
        <taxon>Mailhella</taxon>
    </lineage>
</organism>
<dbReference type="RefSeq" id="WP_304122993.1">
    <property type="nucleotide sequence ID" value="NZ_DYZA01000193.1"/>
</dbReference>
<protein>
    <submittedName>
        <fullName evidence="1">Uncharacterized protein</fullName>
    </submittedName>
</protein>
<evidence type="ECO:0000313" key="2">
    <source>
        <dbReference type="Proteomes" id="UP000698963"/>
    </source>
</evidence>
<dbReference type="EMBL" id="DYZA01000193">
    <property type="protein sequence ID" value="HJD97884.1"/>
    <property type="molecule type" value="Genomic_DNA"/>
</dbReference>
<dbReference type="Gene3D" id="2.20.100.10">
    <property type="entry name" value="Thrombospondin type-1 (TSP1) repeat"/>
    <property type="match status" value="1"/>
</dbReference>
<dbReference type="PROSITE" id="PS50092">
    <property type="entry name" value="TSP1"/>
    <property type="match status" value="1"/>
</dbReference>
<gene>
    <name evidence="1" type="ORF">K8W16_09605</name>
</gene>
<dbReference type="Proteomes" id="UP000698963">
    <property type="component" value="Unassembled WGS sequence"/>
</dbReference>